<dbReference type="RefSeq" id="WP_169498545.1">
    <property type="nucleotide sequence ID" value="NZ_JABBFZ010000008.1"/>
</dbReference>
<dbReference type="PROSITE" id="PS00187">
    <property type="entry name" value="TPP_ENZYMES"/>
    <property type="match status" value="1"/>
</dbReference>
<dbReference type="InterPro" id="IPR045229">
    <property type="entry name" value="TPP_enz"/>
</dbReference>
<evidence type="ECO:0000256" key="1">
    <source>
        <dbReference type="ARBA" id="ARBA00007812"/>
    </source>
</evidence>
<dbReference type="InterPro" id="IPR011766">
    <property type="entry name" value="TPP_enzyme_TPP-bd"/>
</dbReference>
<dbReference type="InterPro" id="IPR000399">
    <property type="entry name" value="TPP-bd_CS"/>
</dbReference>
<dbReference type="Gene3D" id="3.40.50.1220">
    <property type="entry name" value="TPP-binding domain"/>
    <property type="match status" value="1"/>
</dbReference>
<accession>A0A7X9X6H7</accession>
<proteinExistence type="inferred from homology"/>
<dbReference type="AlphaFoldDB" id="A0A7X9X6H7"/>
<dbReference type="Gene3D" id="3.40.50.970">
    <property type="match status" value="2"/>
</dbReference>
<keyword evidence="8" id="KW-1185">Reference proteome</keyword>
<dbReference type="GO" id="GO:0019752">
    <property type="term" value="P:carboxylic acid metabolic process"/>
    <property type="evidence" value="ECO:0007669"/>
    <property type="project" value="UniProtKB-ARBA"/>
</dbReference>
<evidence type="ECO:0000259" key="4">
    <source>
        <dbReference type="Pfam" id="PF00205"/>
    </source>
</evidence>
<dbReference type="InterPro" id="IPR029061">
    <property type="entry name" value="THDP-binding"/>
</dbReference>
<evidence type="ECO:0000259" key="6">
    <source>
        <dbReference type="Pfam" id="PF02776"/>
    </source>
</evidence>
<evidence type="ECO:0000259" key="5">
    <source>
        <dbReference type="Pfam" id="PF02775"/>
    </source>
</evidence>
<dbReference type="CDD" id="cd07035">
    <property type="entry name" value="TPP_PYR_POX_like"/>
    <property type="match status" value="1"/>
</dbReference>
<comment type="caution">
    <text evidence="7">The sequence shown here is derived from an EMBL/GenBank/DDBJ whole genome shotgun (WGS) entry which is preliminary data.</text>
</comment>
<evidence type="ECO:0000256" key="2">
    <source>
        <dbReference type="ARBA" id="ARBA00023052"/>
    </source>
</evidence>
<dbReference type="PANTHER" id="PTHR18968">
    <property type="entry name" value="THIAMINE PYROPHOSPHATE ENZYMES"/>
    <property type="match status" value="1"/>
</dbReference>
<keyword evidence="2 3" id="KW-0786">Thiamine pyrophosphate</keyword>
<gene>
    <name evidence="7" type="ORF">HHL14_15785</name>
</gene>
<name>A0A7X9X6H7_9BURK</name>
<dbReference type="CDD" id="cd02002">
    <property type="entry name" value="TPP_BFDC"/>
    <property type="match status" value="1"/>
</dbReference>
<organism evidence="7 8">
    <name type="scientific">Paraburkholderia antibiotica</name>
    <dbReference type="NCBI Taxonomy" id="2728839"/>
    <lineage>
        <taxon>Bacteria</taxon>
        <taxon>Pseudomonadati</taxon>
        <taxon>Pseudomonadota</taxon>
        <taxon>Betaproteobacteria</taxon>
        <taxon>Burkholderiales</taxon>
        <taxon>Burkholderiaceae</taxon>
        <taxon>Paraburkholderia</taxon>
    </lineage>
</organism>
<dbReference type="EMBL" id="JABBFZ010000008">
    <property type="protein sequence ID" value="NML32295.1"/>
    <property type="molecule type" value="Genomic_DNA"/>
</dbReference>
<dbReference type="GO" id="GO:0030976">
    <property type="term" value="F:thiamine pyrophosphate binding"/>
    <property type="evidence" value="ECO:0007669"/>
    <property type="project" value="InterPro"/>
</dbReference>
<dbReference type="GO" id="GO:0000287">
    <property type="term" value="F:magnesium ion binding"/>
    <property type="evidence" value="ECO:0007669"/>
    <property type="project" value="InterPro"/>
</dbReference>
<reference evidence="7 8" key="1">
    <citation type="submission" date="2020-04" db="EMBL/GenBank/DDBJ databases">
        <title>Paraburkholderia sp. G-4-1-8 isolated from soil.</title>
        <authorList>
            <person name="Dahal R.H."/>
        </authorList>
    </citation>
    <scope>NUCLEOTIDE SEQUENCE [LARGE SCALE GENOMIC DNA]</scope>
    <source>
        <strain evidence="7 8">G-4-1-8</strain>
    </source>
</reference>
<dbReference type="Pfam" id="PF00205">
    <property type="entry name" value="TPP_enzyme_M"/>
    <property type="match status" value="1"/>
</dbReference>
<dbReference type="InterPro" id="IPR029035">
    <property type="entry name" value="DHS-like_NAD/FAD-binding_dom"/>
</dbReference>
<protein>
    <submittedName>
        <fullName evidence="7">Thiamine pyrophosphate-binding protein</fullName>
    </submittedName>
</protein>
<dbReference type="GO" id="GO:0050660">
    <property type="term" value="F:flavin adenine dinucleotide binding"/>
    <property type="evidence" value="ECO:0007669"/>
    <property type="project" value="TreeGrafter"/>
</dbReference>
<feature type="domain" description="Thiamine pyrophosphate enzyme N-terminal TPP-binding" evidence="6">
    <location>
        <begin position="7"/>
        <end position="111"/>
    </location>
</feature>
<dbReference type="SUPFAM" id="SSF52467">
    <property type="entry name" value="DHS-like NAD/FAD-binding domain"/>
    <property type="match status" value="1"/>
</dbReference>
<feature type="domain" description="Thiamine pyrophosphate enzyme central" evidence="4">
    <location>
        <begin position="193"/>
        <end position="329"/>
    </location>
</feature>
<dbReference type="GO" id="GO:0003984">
    <property type="term" value="F:acetolactate synthase activity"/>
    <property type="evidence" value="ECO:0007669"/>
    <property type="project" value="TreeGrafter"/>
</dbReference>
<comment type="similarity">
    <text evidence="1 3">Belongs to the TPP enzyme family.</text>
</comment>
<dbReference type="InterPro" id="IPR012000">
    <property type="entry name" value="Thiamin_PyroP_enz_cen_dom"/>
</dbReference>
<dbReference type="PANTHER" id="PTHR18968:SF133">
    <property type="entry name" value="BENZOYLFORMATE DECARBOXYLASE"/>
    <property type="match status" value="1"/>
</dbReference>
<dbReference type="SUPFAM" id="SSF52518">
    <property type="entry name" value="Thiamin diphosphate-binding fold (THDP-binding)"/>
    <property type="match status" value="2"/>
</dbReference>
<dbReference type="Proteomes" id="UP000583127">
    <property type="component" value="Unassembled WGS sequence"/>
</dbReference>
<dbReference type="InterPro" id="IPR012001">
    <property type="entry name" value="Thiamin_PyroP_enz_TPP-bd_dom"/>
</dbReference>
<evidence type="ECO:0000256" key="3">
    <source>
        <dbReference type="RuleBase" id="RU362132"/>
    </source>
</evidence>
<feature type="domain" description="Thiamine pyrophosphate enzyme TPP-binding" evidence="5">
    <location>
        <begin position="408"/>
        <end position="555"/>
    </location>
</feature>
<evidence type="ECO:0000313" key="8">
    <source>
        <dbReference type="Proteomes" id="UP000583127"/>
    </source>
</evidence>
<sequence length="566" mass="59498">MEQSAQNAAQAGIGALRKAGVTAVFGNPGTTELPLMQALSGQPEMHYYLGLQEGVSVGMAAGYAAASGKPGVVMLHAVPGVSNGLSHYYNAFRNGLPVLMISGQSDRAHQYLSPMLYGNLETATAAYSKWTWEARTAEEIPVVMVRAFSEAAAAPSGPTFLSLPLDLQLQPVESSDGHVFAQPRLGAAAASDIAECAHLLRRATNPAIVAGDLIGRNRCEADLVQLATNAGCAVYWEPMSLFANFPADNPAFQGVLFPSGEDFRRVFRDHDVVLWCGSDLRAPLLYDGTLWHDASTDVIVLSDRTAGISDGFAPALLLVGDPAATLQEIGGELGLAGFDADAAHVRERRERLANAAAARRAKITAAAQKRAAQVPLAPVSVIDEILTALPRNAIVVDDAVSNSGWVSMCGQYGDAISYLGPSKGGGIGFGLPVALGAKVAQPERPVVAFLGDGAAMYSIQGLWSAAHHDLPVVFVILNNSSYRILKGGILTMFGDTHDADALATVPGFDLNTPAIDFVALARSCGVAARRIDSPGQCADAMREALASGKPYLLDIGVERDVRKVLR</sequence>
<evidence type="ECO:0000313" key="7">
    <source>
        <dbReference type="EMBL" id="NML32295.1"/>
    </source>
</evidence>
<dbReference type="Pfam" id="PF02776">
    <property type="entry name" value="TPP_enzyme_N"/>
    <property type="match status" value="1"/>
</dbReference>
<dbReference type="Pfam" id="PF02775">
    <property type="entry name" value="TPP_enzyme_C"/>
    <property type="match status" value="1"/>
</dbReference>